<reference evidence="1 2" key="1">
    <citation type="submission" date="2022-01" db="EMBL/GenBank/DDBJ databases">
        <title>Alkalihalobacillus sp. EGI L200015, a novel bacterium isolated from a salt lake sediment.</title>
        <authorList>
            <person name="Gao L."/>
            <person name="Fang B.-Z."/>
            <person name="Li W.-J."/>
        </authorList>
    </citation>
    <scope>NUCLEOTIDE SEQUENCE [LARGE SCALE GENOMIC DNA]</scope>
    <source>
        <strain evidence="1 2">KCTC 12718</strain>
    </source>
</reference>
<gene>
    <name evidence="1" type="ORF">L2716_09895</name>
</gene>
<proteinExistence type="predicted"/>
<dbReference type="Proteomes" id="UP001649381">
    <property type="component" value="Unassembled WGS sequence"/>
</dbReference>
<sequence>MQFTTFHSEEWNLKTFHTIGYQKDSETLHVCLHGGSTLEVLGVTEQRLFEFILAPYKEQYLQNQLLPNHEVKVVQSKS</sequence>
<comment type="caution">
    <text evidence="1">The sequence shown here is derived from an EMBL/GenBank/DDBJ whole genome shotgun (WGS) entry which is preliminary data.</text>
</comment>
<name>A0ABS9H2H6_9BACL</name>
<evidence type="ECO:0000313" key="2">
    <source>
        <dbReference type="Proteomes" id="UP001649381"/>
    </source>
</evidence>
<keyword evidence="2" id="KW-1185">Reference proteome</keyword>
<dbReference type="RefSeq" id="WP_236334127.1">
    <property type="nucleotide sequence ID" value="NZ_JAKIJS010000001.1"/>
</dbReference>
<evidence type="ECO:0000313" key="1">
    <source>
        <dbReference type="EMBL" id="MCF6138035.1"/>
    </source>
</evidence>
<protein>
    <submittedName>
        <fullName evidence="1">KTSC domain-containing protein</fullName>
    </submittedName>
</protein>
<accession>A0ABS9H2H6</accession>
<organism evidence="1 2">
    <name type="scientific">Pseudalkalibacillus berkeleyi</name>
    <dbReference type="NCBI Taxonomy" id="1069813"/>
    <lineage>
        <taxon>Bacteria</taxon>
        <taxon>Bacillati</taxon>
        <taxon>Bacillota</taxon>
        <taxon>Bacilli</taxon>
        <taxon>Bacillales</taxon>
        <taxon>Fictibacillaceae</taxon>
        <taxon>Pseudalkalibacillus</taxon>
    </lineage>
</organism>
<dbReference type="EMBL" id="JAKIJS010000001">
    <property type="protein sequence ID" value="MCF6138035.1"/>
    <property type="molecule type" value="Genomic_DNA"/>
</dbReference>